<reference evidence="1" key="1">
    <citation type="journal article" date="2022" name="Res Sq">
        <title>Evolution of multicellular longitudinally dividing oral cavity symbionts (Neisseriaceae).</title>
        <authorList>
            <person name="Nyongesa S."/>
            <person name="Weber P."/>
            <person name="Bernet E."/>
            <person name="Pullido F."/>
            <person name="Nieckarz M."/>
            <person name="Delaby M."/>
            <person name="Nieves C."/>
            <person name="Viehboeck T."/>
            <person name="Krause N."/>
            <person name="Rivera-Millot A."/>
            <person name="Nakamura A."/>
            <person name="Vischer N."/>
            <person name="VanNieuwenhze M."/>
            <person name="Brun Y."/>
            <person name="Cava F."/>
            <person name="Bulgheresi S."/>
            <person name="Veyrier F."/>
        </authorList>
    </citation>
    <scope>NUCLEOTIDE SEQUENCE</scope>
    <source>
        <strain evidence="1">17694</strain>
    </source>
</reference>
<dbReference type="AlphaFoldDB" id="A0A8T9MTG5"/>
<dbReference type="RefSeq" id="WP_156900798.1">
    <property type="nucleotide sequence ID" value="NZ_CP091521.1"/>
</dbReference>
<organism evidence="1 2">
    <name type="scientific">Conchiformibius kuhniae</name>
    <dbReference type="NCBI Taxonomy" id="211502"/>
    <lineage>
        <taxon>Bacteria</taxon>
        <taxon>Pseudomonadati</taxon>
        <taxon>Pseudomonadota</taxon>
        <taxon>Betaproteobacteria</taxon>
        <taxon>Neisseriales</taxon>
        <taxon>Neisseriaceae</taxon>
        <taxon>Conchiformibius</taxon>
    </lineage>
</organism>
<dbReference type="EMBL" id="CP091521">
    <property type="protein sequence ID" value="UOP04095.1"/>
    <property type="molecule type" value="Genomic_DNA"/>
</dbReference>
<accession>A0A8T9MTG5</accession>
<evidence type="ECO:0000313" key="2">
    <source>
        <dbReference type="Proteomes" id="UP000831534"/>
    </source>
</evidence>
<keyword evidence="2" id="KW-1185">Reference proteome</keyword>
<dbReference type="Proteomes" id="UP000831534">
    <property type="component" value="Chromosome"/>
</dbReference>
<evidence type="ECO:0000313" key="1">
    <source>
        <dbReference type="EMBL" id="UOP04095.1"/>
    </source>
</evidence>
<reference evidence="1" key="2">
    <citation type="submission" date="2024-09" db="EMBL/GenBank/DDBJ databases">
        <authorList>
            <person name="Veyrier F.J."/>
        </authorList>
    </citation>
    <scope>NUCLEOTIDE SEQUENCE</scope>
    <source>
        <strain evidence="1">17694</strain>
    </source>
</reference>
<dbReference type="KEGG" id="ckh:LVJ77_06345"/>
<proteinExistence type="predicted"/>
<name>A0A8T9MTG5_9NEIS</name>
<protein>
    <submittedName>
        <fullName evidence="1">Uncharacterized protein</fullName>
    </submittedName>
</protein>
<gene>
    <name evidence="1" type="ORF">LVJ77_06345</name>
</gene>
<sequence>MIGSDVLPKPEIVLMMPDGVKFNRYCFQWIDVLLGAGKHLCAGALPIACKTTVRA</sequence>